<dbReference type="Proteomes" id="UP001234880">
    <property type="component" value="Unassembled WGS sequence"/>
</dbReference>
<organism evidence="1 2">
    <name type="scientific">Streptomyces demainii</name>
    <dbReference type="NCBI Taxonomy" id="588122"/>
    <lineage>
        <taxon>Bacteria</taxon>
        <taxon>Bacillati</taxon>
        <taxon>Actinomycetota</taxon>
        <taxon>Actinomycetes</taxon>
        <taxon>Kitasatosporales</taxon>
        <taxon>Streptomycetaceae</taxon>
        <taxon>Streptomyces</taxon>
    </lineage>
</organism>
<gene>
    <name evidence="1" type="ORF">JOF35_007006</name>
</gene>
<name>A0ABT9L1T4_9ACTN</name>
<evidence type="ECO:0000313" key="2">
    <source>
        <dbReference type="Proteomes" id="UP001234880"/>
    </source>
</evidence>
<accession>A0ABT9L1T4</accession>
<dbReference type="RefSeq" id="WP_159401791.1">
    <property type="nucleotide sequence ID" value="NZ_JAURUE010000002.1"/>
</dbReference>
<keyword evidence="2" id="KW-1185">Reference proteome</keyword>
<reference evidence="1 2" key="1">
    <citation type="submission" date="2023-07" db="EMBL/GenBank/DDBJ databases">
        <title>Sequencing the genomes of 1000 actinobacteria strains.</title>
        <authorList>
            <person name="Klenk H.-P."/>
        </authorList>
    </citation>
    <scope>NUCLEOTIDE SEQUENCE [LARGE SCALE GENOMIC DNA]</scope>
    <source>
        <strain evidence="1 2">DSM 41600</strain>
    </source>
</reference>
<protein>
    <recommendedName>
        <fullName evidence="3">Beta-ketoacyl synthase N-terminal domain-containing protein</fullName>
    </recommendedName>
</protein>
<evidence type="ECO:0008006" key="3">
    <source>
        <dbReference type="Google" id="ProtNLM"/>
    </source>
</evidence>
<sequence length="83" mass="8299">MRARSPGRVVGAGSVDGGCRFADEEKLGWVREEGAGQGGASAFAAGELAGAVAESAREAGLGERVAVCGRRAVLSGASPGRRR</sequence>
<evidence type="ECO:0000313" key="1">
    <source>
        <dbReference type="EMBL" id="MDP9614668.1"/>
    </source>
</evidence>
<dbReference type="EMBL" id="JAURUE010000002">
    <property type="protein sequence ID" value="MDP9614668.1"/>
    <property type="molecule type" value="Genomic_DNA"/>
</dbReference>
<proteinExistence type="predicted"/>
<comment type="caution">
    <text evidence="1">The sequence shown here is derived from an EMBL/GenBank/DDBJ whole genome shotgun (WGS) entry which is preliminary data.</text>
</comment>